<dbReference type="Gene3D" id="3.40.50.300">
    <property type="entry name" value="P-loop containing nucleotide triphosphate hydrolases"/>
    <property type="match status" value="1"/>
</dbReference>
<dbReference type="EMBL" id="MSCO01000001">
    <property type="protein sequence ID" value="PQJ89390.1"/>
    <property type="molecule type" value="Genomic_DNA"/>
</dbReference>
<evidence type="ECO:0000313" key="2">
    <source>
        <dbReference type="Proteomes" id="UP000239263"/>
    </source>
</evidence>
<sequence>MNSAMALTTYSNSFNHSIPQRITSAASQVNAQCEAHFIQILKSLSKQDKWIFITANTSMPSCETLLKYGIELNRLVRLKASNHLTEKETIEKAKQFGTASAIICNSSCYYFSDSQWLTLNRKITVLH</sequence>
<accession>A0A2S7XDF5</accession>
<gene>
    <name evidence="1" type="ORF">BTO22_07235</name>
</gene>
<name>A0A2S7XDF5_9GAMM</name>
<comment type="caution">
    <text evidence="1">The sequence shown here is derived from an EMBL/GenBank/DDBJ whole genome shotgun (WGS) entry which is preliminary data.</text>
</comment>
<reference evidence="1 2" key="1">
    <citation type="submission" date="2016-12" db="EMBL/GenBank/DDBJ databases">
        <title>Diversity of luminous bacteria.</title>
        <authorList>
            <person name="Yoshizawa S."/>
            <person name="Kogure K."/>
        </authorList>
    </citation>
    <scope>NUCLEOTIDE SEQUENCE [LARGE SCALE GENOMIC DNA]</scope>
    <source>
        <strain evidence="1 2">ATCC 33715</strain>
    </source>
</reference>
<dbReference type="RefSeq" id="WP_105054914.1">
    <property type="nucleotide sequence ID" value="NZ_CAWNRT010000001.1"/>
</dbReference>
<dbReference type="InterPro" id="IPR027417">
    <property type="entry name" value="P-loop_NTPase"/>
</dbReference>
<dbReference type="SUPFAM" id="SSF52540">
    <property type="entry name" value="P-loop containing nucleoside triphosphate hydrolases"/>
    <property type="match status" value="1"/>
</dbReference>
<dbReference type="Proteomes" id="UP000239263">
    <property type="component" value="Unassembled WGS sequence"/>
</dbReference>
<organism evidence="1 2">
    <name type="scientific">Aliivibrio sifiae</name>
    <dbReference type="NCBI Taxonomy" id="566293"/>
    <lineage>
        <taxon>Bacteria</taxon>
        <taxon>Pseudomonadati</taxon>
        <taxon>Pseudomonadota</taxon>
        <taxon>Gammaproteobacteria</taxon>
        <taxon>Vibrionales</taxon>
        <taxon>Vibrionaceae</taxon>
        <taxon>Aliivibrio</taxon>
    </lineage>
</organism>
<evidence type="ECO:0000313" key="1">
    <source>
        <dbReference type="EMBL" id="PQJ89390.1"/>
    </source>
</evidence>
<proteinExistence type="predicted"/>
<protein>
    <submittedName>
        <fullName evidence="1">Uncharacterized protein</fullName>
    </submittedName>
</protein>
<dbReference type="AlphaFoldDB" id="A0A2S7XDF5"/>
<dbReference type="OrthoDB" id="5917363at2"/>